<keyword evidence="6" id="KW-0325">Glycoprotein</keyword>
<feature type="transmembrane region" description="Helical" evidence="8">
    <location>
        <begin position="293"/>
        <end position="311"/>
    </location>
</feature>
<dbReference type="GO" id="GO:0005262">
    <property type="term" value="F:calcium channel activity"/>
    <property type="evidence" value="ECO:0007669"/>
    <property type="project" value="TreeGrafter"/>
</dbReference>
<feature type="transmembrane region" description="Helical" evidence="8">
    <location>
        <begin position="395"/>
        <end position="416"/>
    </location>
</feature>
<evidence type="ECO:0000256" key="8">
    <source>
        <dbReference type="SAM" id="Phobius"/>
    </source>
</evidence>
<evidence type="ECO:0000256" key="5">
    <source>
        <dbReference type="ARBA" id="ARBA00023136"/>
    </source>
</evidence>
<evidence type="ECO:0000313" key="11">
    <source>
        <dbReference type="EMBL" id="CAF1523005.1"/>
    </source>
</evidence>
<dbReference type="PANTHER" id="PTHR10877:SF194">
    <property type="entry name" value="LOCATION OF VULVA DEFECTIVE 1"/>
    <property type="match status" value="1"/>
</dbReference>
<evidence type="ECO:0008006" key="13">
    <source>
        <dbReference type="Google" id="ProtNLM"/>
    </source>
</evidence>
<dbReference type="AlphaFoldDB" id="A0A815UZ95"/>
<evidence type="ECO:0000259" key="10">
    <source>
        <dbReference type="Pfam" id="PF20519"/>
    </source>
</evidence>
<evidence type="ECO:0000256" key="7">
    <source>
        <dbReference type="PIRSR" id="PIRSR603915-2"/>
    </source>
</evidence>
<gene>
    <name evidence="11" type="ORF">EDS130_LOCUS44007</name>
</gene>
<evidence type="ECO:0000313" key="12">
    <source>
        <dbReference type="Proteomes" id="UP000663852"/>
    </source>
</evidence>
<feature type="transmembrane region" description="Helical" evidence="8">
    <location>
        <begin position="332"/>
        <end position="355"/>
    </location>
</feature>
<evidence type="ECO:0000256" key="1">
    <source>
        <dbReference type="ARBA" id="ARBA00004141"/>
    </source>
</evidence>
<proteinExistence type="inferred from homology"/>
<dbReference type="Proteomes" id="UP000663852">
    <property type="component" value="Unassembled WGS sequence"/>
</dbReference>
<dbReference type="GO" id="GO:0050982">
    <property type="term" value="P:detection of mechanical stimulus"/>
    <property type="evidence" value="ECO:0007669"/>
    <property type="project" value="TreeGrafter"/>
</dbReference>
<feature type="domain" description="Polycystin cation channel PKD1/PKD2" evidence="9">
    <location>
        <begin position="205"/>
        <end position="421"/>
    </location>
</feature>
<keyword evidence="4 8" id="KW-1133">Transmembrane helix</keyword>
<dbReference type="Gene3D" id="1.10.287.70">
    <property type="match status" value="1"/>
</dbReference>
<dbReference type="PRINTS" id="PR01433">
    <property type="entry name" value="POLYCYSTIN2"/>
</dbReference>
<keyword evidence="3 8" id="KW-0812">Transmembrane</keyword>
<comment type="caution">
    <text evidence="11">The sequence shown here is derived from an EMBL/GenBank/DDBJ whole genome shotgun (WGS) entry which is preliminary data.</text>
</comment>
<dbReference type="GO" id="GO:0016020">
    <property type="term" value="C:membrane"/>
    <property type="evidence" value="ECO:0007669"/>
    <property type="project" value="UniProtKB-SubCell"/>
</dbReference>
<feature type="transmembrane region" description="Helical" evidence="8">
    <location>
        <begin position="204"/>
        <end position="223"/>
    </location>
</feature>
<feature type="domain" description="Polycystin" evidence="10">
    <location>
        <begin position="9"/>
        <end position="199"/>
    </location>
</feature>
<reference evidence="11" key="1">
    <citation type="submission" date="2021-02" db="EMBL/GenBank/DDBJ databases">
        <authorList>
            <person name="Nowell W R."/>
        </authorList>
    </citation>
    <scope>NUCLEOTIDE SEQUENCE</scope>
</reference>
<sequence length="506" mass="60263">MDIFKLIIYKKKSFVSNIRAQQWYNGDSPRNLSGFINDKTNRLIGWPIMRQLRVKSNLCSYQKLRSICINDYSLLNEEKNSFGLAWTNETTTEESSSSIIESFQYKSSEELDTYVYIGDHGTYSGNGYVYEFRGRLIDLQSNLSKLHQLRWIDNQTRAVIIQFSLYNPNVELFIAVTFIMEFLSTGGVYPSARFEPMTFYTFTLQFQLICMIFYMILIIYFMWMEIQSLFSLKWSYFQQFWSYVEVGIIVCSWSSVGIYIWRYREYQRISSLFEQTNGYVYINLQFATYINDILTFFYGFICFFGTIKLLRPCRFNQRLMLFSETLKYAGKELISFSMMFSIIFLSFICLFYFLFASKIWDCSSLLQTAQMLFQMTLLKFDAAELTGAAAFLGPFSFSLFILLVIFICLSMFLSIINDSFRRARDDMKIKNSEEIFSFMFNRFQRWTGWKKASEEEIYQQRDALKRYEYFDPSERFPDRIDQLLEAIDRIYMNQKAELTRVQETNI</sequence>
<evidence type="ECO:0000256" key="6">
    <source>
        <dbReference type="ARBA" id="ARBA00023180"/>
    </source>
</evidence>
<organism evidence="11 12">
    <name type="scientific">Adineta ricciae</name>
    <name type="common">Rotifer</name>
    <dbReference type="NCBI Taxonomy" id="249248"/>
    <lineage>
        <taxon>Eukaryota</taxon>
        <taxon>Metazoa</taxon>
        <taxon>Spiralia</taxon>
        <taxon>Gnathifera</taxon>
        <taxon>Rotifera</taxon>
        <taxon>Eurotatoria</taxon>
        <taxon>Bdelloidea</taxon>
        <taxon>Adinetida</taxon>
        <taxon>Adinetidae</taxon>
        <taxon>Adineta</taxon>
    </lineage>
</organism>
<feature type="transmembrane region" description="Helical" evidence="8">
    <location>
        <begin position="243"/>
        <end position="261"/>
    </location>
</feature>
<comment type="similarity">
    <text evidence="2">Belongs to the polycystin family.</text>
</comment>
<dbReference type="InterPro" id="IPR046791">
    <property type="entry name" value="Polycystin_dom"/>
</dbReference>
<protein>
    <recommendedName>
        <fullName evidence="13">Polycystic kidney disease 2-like 1 protein</fullName>
    </recommendedName>
</protein>
<dbReference type="GO" id="GO:0005509">
    <property type="term" value="F:calcium ion binding"/>
    <property type="evidence" value="ECO:0007669"/>
    <property type="project" value="InterPro"/>
</dbReference>
<evidence type="ECO:0000256" key="2">
    <source>
        <dbReference type="ARBA" id="ARBA00007200"/>
    </source>
</evidence>
<feature type="transmembrane region" description="Helical" evidence="8">
    <location>
        <begin position="172"/>
        <end position="192"/>
    </location>
</feature>
<dbReference type="OrthoDB" id="444119at2759"/>
<dbReference type="InterPro" id="IPR013122">
    <property type="entry name" value="PKD1_2_channel"/>
</dbReference>
<dbReference type="Pfam" id="PF08016">
    <property type="entry name" value="PKD_channel"/>
    <property type="match status" value="1"/>
</dbReference>
<dbReference type="InterPro" id="IPR003915">
    <property type="entry name" value="PKD_2"/>
</dbReference>
<name>A0A815UZ95_ADIRI</name>
<evidence type="ECO:0000256" key="4">
    <source>
        <dbReference type="ARBA" id="ARBA00022989"/>
    </source>
</evidence>
<evidence type="ECO:0000259" key="9">
    <source>
        <dbReference type="Pfam" id="PF08016"/>
    </source>
</evidence>
<feature type="disulfide bond" evidence="7">
    <location>
        <begin position="59"/>
        <end position="68"/>
    </location>
</feature>
<dbReference type="InterPro" id="IPR051223">
    <property type="entry name" value="Polycystin"/>
</dbReference>
<accession>A0A815UZ95</accession>
<evidence type="ECO:0000256" key="3">
    <source>
        <dbReference type="ARBA" id="ARBA00022692"/>
    </source>
</evidence>
<keyword evidence="5 8" id="KW-0472">Membrane</keyword>
<comment type="subcellular location">
    <subcellularLocation>
        <location evidence="1">Membrane</location>
        <topology evidence="1">Multi-pass membrane protein</topology>
    </subcellularLocation>
</comment>
<dbReference type="Pfam" id="PF20519">
    <property type="entry name" value="Polycystin_dom"/>
    <property type="match status" value="1"/>
</dbReference>
<dbReference type="EMBL" id="CAJNOJ010000790">
    <property type="protein sequence ID" value="CAF1523005.1"/>
    <property type="molecule type" value="Genomic_DNA"/>
</dbReference>
<dbReference type="PANTHER" id="PTHR10877">
    <property type="entry name" value="POLYCYSTIN FAMILY MEMBER"/>
    <property type="match status" value="1"/>
</dbReference>